<keyword evidence="11" id="KW-1185">Reference proteome</keyword>
<evidence type="ECO:0000256" key="5">
    <source>
        <dbReference type="ARBA" id="ARBA00022691"/>
    </source>
</evidence>
<gene>
    <name evidence="10" type="ORF">PPSIR1_28328</name>
</gene>
<evidence type="ECO:0000256" key="3">
    <source>
        <dbReference type="ARBA" id="ARBA00022603"/>
    </source>
</evidence>
<dbReference type="Gene3D" id="3.30.750.80">
    <property type="entry name" value="RNA methyltransferase domain (HRMD) like"/>
    <property type="match status" value="1"/>
</dbReference>
<organism evidence="10 11">
    <name type="scientific">Plesiocystis pacifica SIR-1</name>
    <dbReference type="NCBI Taxonomy" id="391625"/>
    <lineage>
        <taxon>Bacteria</taxon>
        <taxon>Pseudomonadati</taxon>
        <taxon>Myxococcota</taxon>
        <taxon>Polyangia</taxon>
        <taxon>Nannocystales</taxon>
        <taxon>Nannocystaceae</taxon>
        <taxon>Plesiocystis</taxon>
    </lineage>
</organism>
<dbReference type="InterPro" id="IPR036974">
    <property type="entry name" value="PUA_sf"/>
</dbReference>
<dbReference type="InterPro" id="IPR041532">
    <property type="entry name" value="RlmI-like_PUA"/>
</dbReference>
<evidence type="ECO:0000313" key="11">
    <source>
        <dbReference type="Proteomes" id="UP000005801"/>
    </source>
</evidence>
<evidence type="ECO:0000256" key="6">
    <source>
        <dbReference type="ARBA" id="ARBA00038091"/>
    </source>
</evidence>
<reference evidence="10 11" key="1">
    <citation type="submission" date="2007-06" db="EMBL/GenBank/DDBJ databases">
        <authorList>
            <person name="Shimkets L."/>
            <person name="Ferriera S."/>
            <person name="Johnson J."/>
            <person name="Kravitz S."/>
            <person name="Beeson K."/>
            <person name="Sutton G."/>
            <person name="Rogers Y.-H."/>
            <person name="Friedman R."/>
            <person name="Frazier M."/>
            <person name="Venter J.C."/>
        </authorList>
    </citation>
    <scope>NUCLEOTIDE SEQUENCE [LARGE SCALE GENOMIC DNA]</scope>
    <source>
        <strain evidence="10 11">SIR-1</strain>
    </source>
</reference>
<dbReference type="Gene3D" id="2.30.130.10">
    <property type="entry name" value="PUA domain"/>
    <property type="match status" value="1"/>
</dbReference>
<dbReference type="CDD" id="cd02440">
    <property type="entry name" value="AdoMet_MTases"/>
    <property type="match status" value="1"/>
</dbReference>
<keyword evidence="3 10" id="KW-0489">Methyltransferase</keyword>
<name>A6FZT8_9BACT</name>
<comment type="subcellular location">
    <subcellularLocation>
        <location evidence="1">Cytoplasm</location>
    </subcellularLocation>
</comment>
<accession>A6FZT8</accession>
<dbReference type="SUPFAM" id="SSF53335">
    <property type="entry name" value="S-adenosyl-L-methionine-dependent methyltransferases"/>
    <property type="match status" value="1"/>
</dbReference>
<dbReference type="Pfam" id="PF17785">
    <property type="entry name" value="PUA_3"/>
    <property type="match status" value="1"/>
</dbReference>
<dbReference type="RefSeq" id="WP_006969987.1">
    <property type="nucleotide sequence ID" value="NZ_ABCS01000007.1"/>
</dbReference>
<evidence type="ECO:0000256" key="7">
    <source>
        <dbReference type="SAM" id="MobiDB-lite"/>
    </source>
</evidence>
<feature type="compositionally biased region" description="Gly residues" evidence="7">
    <location>
        <begin position="11"/>
        <end position="25"/>
    </location>
</feature>
<feature type="compositionally biased region" description="Basic residues" evidence="7">
    <location>
        <begin position="1"/>
        <end position="10"/>
    </location>
</feature>
<evidence type="ECO:0000256" key="1">
    <source>
        <dbReference type="ARBA" id="ARBA00004496"/>
    </source>
</evidence>
<comment type="caution">
    <text evidence="10">The sequence shown here is derived from an EMBL/GenBank/DDBJ whole genome shotgun (WGS) entry which is preliminary data.</text>
</comment>
<dbReference type="Pfam" id="PF10672">
    <property type="entry name" value="Methyltrans_SAM"/>
    <property type="match status" value="1"/>
</dbReference>
<protein>
    <submittedName>
        <fullName evidence="10">SAM-dependent methyltransferase</fullName>
    </submittedName>
</protein>
<dbReference type="EMBL" id="ABCS01000007">
    <property type="protein sequence ID" value="EDM80894.1"/>
    <property type="molecule type" value="Genomic_DNA"/>
</dbReference>
<keyword evidence="5" id="KW-0949">S-adenosyl-L-methionine</keyword>
<keyword evidence="2" id="KW-0963">Cytoplasm</keyword>
<keyword evidence="4 10" id="KW-0808">Transferase</keyword>
<dbReference type="CDD" id="cd21153">
    <property type="entry name" value="PUA_RlmI"/>
    <property type="match status" value="1"/>
</dbReference>
<evidence type="ECO:0000259" key="9">
    <source>
        <dbReference type="Pfam" id="PF17785"/>
    </source>
</evidence>
<feature type="domain" description="RlmI-like PUA" evidence="9">
    <location>
        <begin position="32"/>
        <end position="95"/>
    </location>
</feature>
<evidence type="ECO:0000256" key="2">
    <source>
        <dbReference type="ARBA" id="ARBA00022490"/>
    </source>
</evidence>
<dbReference type="GO" id="GO:0003723">
    <property type="term" value="F:RNA binding"/>
    <property type="evidence" value="ECO:0007669"/>
    <property type="project" value="InterPro"/>
</dbReference>
<dbReference type="GO" id="GO:0005737">
    <property type="term" value="C:cytoplasm"/>
    <property type="evidence" value="ECO:0007669"/>
    <property type="project" value="UniProtKB-SubCell"/>
</dbReference>
<dbReference type="InterPro" id="IPR029063">
    <property type="entry name" value="SAM-dependent_MTases_sf"/>
</dbReference>
<evidence type="ECO:0000313" key="10">
    <source>
        <dbReference type="EMBL" id="EDM80894.1"/>
    </source>
</evidence>
<feature type="domain" description="S-adenosylmethionine-dependent methyltransferase" evidence="8">
    <location>
        <begin position="208"/>
        <end position="336"/>
    </location>
</feature>
<proteinExistence type="inferred from homology"/>
<dbReference type="eggNOG" id="COG1092">
    <property type="taxonomic scope" value="Bacteria"/>
</dbReference>
<dbReference type="AlphaFoldDB" id="A6FZT8"/>
<dbReference type="Gene3D" id="3.40.50.150">
    <property type="entry name" value="Vaccinia Virus protein VP39"/>
    <property type="match status" value="1"/>
</dbReference>
<evidence type="ECO:0000256" key="4">
    <source>
        <dbReference type="ARBA" id="ARBA00022679"/>
    </source>
</evidence>
<evidence type="ECO:0000259" key="8">
    <source>
        <dbReference type="Pfam" id="PF10672"/>
    </source>
</evidence>
<dbReference type="SUPFAM" id="SSF88697">
    <property type="entry name" value="PUA domain-like"/>
    <property type="match status" value="1"/>
</dbReference>
<dbReference type="GO" id="GO:0032259">
    <property type="term" value="P:methylation"/>
    <property type="evidence" value="ECO:0007669"/>
    <property type="project" value="UniProtKB-KW"/>
</dbReference>
<sequence>MASRAKHGRGRGPSGKGGPPRGSGGANTRHRVKLAKALERAVGQGHPWIFRDALDERFARLPPPGTVVTVLDRQGRFLARGLAESGPIGVRVFTRRDRPVDAALIAERLDAALLLRDRFAPADTDGLRLVHGEGDRLPGVVCDRYADHAVLRLDGEAIEGWRAVIEDRLAQRLRARGVSAFLRRQGKGEQKRVEPIYGRLPRAPIVMREHGMDLLVDLVHGQKTGMFLDHRPNRRSVRARVASLVAAGVAAPRVVNLFGYTGGFSIAAGLGGAAEVVTVDVAAPALDLATRSWQLNALEPHRHRAAPVEVERWLAEQRERAPFDLVIADPPSFAPRKSARDKGLAAYRALHTAALPIVADGGLYLGASCSSQVDRAAFEDTLLKAARACKVELQVLERSGAGFDHPVPLGFSEGEYLVATLCRVHR</sequence>
<dbReference type="CDD" id="cd11572">
    <property type="entry name" value="RlmI_M_like"/>
    <property type="match status" value="1"/>
</dbReference>
<dbReference type="Proteomes" id="UP000005801">
    <property type="component" value="Unassembled WGS sequence"/>
</dbReference>
<dbReference type="GO" id="GO:0008168">
    <property type="term" value="F:methyltransferase activity"/>
    <property type="evidence" value="ECO:0007669"/>
    <property type="project" value="UniProtKB-KW"/>
</dbReference>
<feature type="region of interest" description="Disordered" evidence="7">
    <location>
        <begin position="1"/>
        <end position="30"/>
    </location>
</feature>
<dbReference type="PANTHER" id="PTHR42873">
    <property type="entry name" value="RIBOSOMAL RNA LARGE SUBUNIT METHYLTRANSFERASE"/>
    <property type="match status" value="1"/>
</dbReference>
<dbReference type="InterPro" id="IPR015947">
    <property type="entry name" value="PUA-like_sf"/>
</dbReference>
<comment type="similarity">
    <text evidence="6">Belongs to the methyltransferase superfamily. RlmI family.</text>
</comment>
<dbReference type="PANTHER" id="PTHR42873:SF1">
    <property type="entry name" value="S-ADENOSYLMETHIONINE-DEPENDENT METHYLTRANSFERASE DOMAIN-CONTAINING PROTEIN"/>
    <property type="match status" value="1"/>
</dbReference>
<dbReference type="InterPro" id="IPR019614">
    <property type="entry name" value="SAM-dep_methyl-trfase"/>
</dbReference>
<dbReference type="PROSITE" id="PS50890">
    <property type="entry name" value="PUA"/>
    <property type="match status" value="1"/>
</dbReference>